<protein>
    <submittedName>
        <fullName evidence="4">Cystathionine gamma-lyase</fullName>
        <ecNumber evidence="4">4.4.1.1</ecNumber>
    </submittedName>
</protein>
<evidence type="ECO:0000313" key="4">
    <source>
        <dbReference type="EMBL" id="MBO2435920.1"/>
    </source>
</evidence>
<evidence type="ECO:0000256" key="3">
    <source>
        <dbReference type="RuleBase" id="RU362118"/>
    </source>
</evidence>
<dbReference type="CDD" id="cd00614">
    <property type="entry name" value="CGS_like"/>
    <property type="match status" value="1"/>
</dbReference>
<dbReference type="PANTHER" id="PTHR11808">
    <property type="entry name" value="TRANS-SULFURATION ENZYME FAMILY MEMBER"/>
    <property type="match status" value="1"/>
</dbReference>
<dbReference type="NCBIfam" id="NF005758">
    <property type="entry name" value="PRK07582.1"/>
    <property type="match status" value="1"/>
</dbReference>
<name>A0ABS3QQ32_9ACTN</name>
<keyword evidence="4" id="KW-0456">Lyase</keyword>
<comment type="cofactor">
    <cofactor evidence="1 3">
        <name>pyridoxal 5'-phosphate</name>
        <dbReference type="ChEBI" id="CHEBI:597326"/>
    </cofactor>
</comment>
<accession>A0ABS3QQ32</accession>
<proteinExistence type="inferred from homology"/>
<dbReference type="EMBL" id="JAGEOK010000001">
    <property type="protein sequence ID" value="MBO2435920.1"/>
    <property type="molecule type" value="Genomic_DNA"/>
</dbReference>
<reference evidence="4 5" key="1">
    <citation type="submission" date="2021-03" db="EMBL/GenBank/DDBJ databases">
        <authorList>
            <person name="Kanchanasin P."/>
            <person name="Saeng-In P."/>
            <person name="Phongsopitanun W."/>
            <person name="Yuki M."/>
            <person name="Kudo T."/>
            <person name="Ohkuma M."/>
            <person name="Tanasupawat S."/>
        </authorList>
    </citation>
    <scope>NUCLEOTIDE SEQUENCE [LARGE SCALE GENOMIC DNA]</scope>
    <source>
        <strain evidence="4 5">L46</strain>
    </source>
</reference>
<dbReference type="InterPro" id="IPR015421">
    <property type="entry name" value="PyrdxlP-dep_Trfase_major"/>
</dbReference>
<dbReference type="InterPro" id="IPR015422">
    <property type="entry name" value="PyrdxlP-dep_Trfase_small"/>
</dbReference>
<dbReference type="InterPro" id="IPR000277">
    <property type="entry name" value="Cys/Met-Metab_PyrdxlP-dep_enz"/>
</dbReference>
<organism evidence="4 5">
    <name type="scientific">Actinomadura nitritigenes</name>
    <dbReference type="NCBI Taxonomy" id="134602"/>
    <lineage>
        <taxon>Bacteria</taxon>
        <taxon>Bacillati</taxon>
        <taxon>Actinomycetota</taxon>
        <taxon>Actinomycetes</taxon>
        <taxon>Streptosporangiales</taxon>
        <taxon>Thermomonosporaceae</taxon>
        <taxon>Actinomadura</taxon>
    </lineage>
</organism>
<dbReference type="Gene3D" id="3.40.640.10">
    <property type="entry name" value="Type I PLP-dependent aspartate aminotransferase-like (Major domain)"/>
    <property type="match status" value="1"/>
</dbReference>
<keyword evidence="2 3" id="KW-0663">Pyridoxal phosphate</keyword>
<evidence type="ECO:0000256" key="1">
    <source>
        <dbReference type="ARBA" id="ARBA00001933"/>
    </source>
</evidence>
<evidence type="ECO:0000313" key="5">
    <source>
        <dbReference type="Proteomes" id="UP000666915"/>
    </source>
</evidence>
<sequence length="480" mass="51108">MNALRYLDALAAELAGKGWTVALRFGEPPLLRVSHRSAPRVGESVMVVLVDGTPWFRDSLGRPLAPCSDVRAAGAVLGRTLRTIARGRVRPGGRRAGRWWRGRGGRVTRELGDGTLAVGAGRPPARKYAPPLPGPVFAAHFHLPGEPVGPYTYGRDTNPTWTLLEAAIGELEGGAEVVSFSSGMAAIAAVLLSQVRSGDVVVLPDDCYQTTRALKERLESYGAVVRMGPTAGDAQIELLDGARLVWVETPSNPNLDVCDIARLVEAAHEAGALVAVDNTLATPLGQRPLDLGADFSVASDTKALTGHGDLLLGHVATRDAALAESVRLWRKTVGAIPGPMEAWLAHRSLATLELRLDRQAVNAMALAEALRERPEVAGLRYPGLADDPSHEIAVRQMRRFGCVVSFTLPDEAFAERFLGAMRLVNQATSFGSVHSSAERRGRWGGDAVEPGFVRFSVGVENTGDLVADVLAALDDAGKTE</sequence>
<dbReference type="Gene3D" id="3.90.1150.10">
    <property type="entry name" value="Aspartate Aminotransferase, domain 1"/>
    <property type="match status" value="1"/>
</dbReference>
<dbReference type="SUPFAM" id="SSF53383">
    <property type="entry name" value="PLP-dependent transferases"/>
    <property type="match status" value="1"/>
</dbReference>
<keyword evidence="5" id="KW-1185">Reference proteome</keyword>
<dbReference type="Proteomes" id="UP000666915">
    <property type="component" value="Unassembled WGS sequence"/>
</dbReference>
<dbReference type="EC" id="4.4.1.1" evidence="4"/>
<dbReference type="GO" id="GO:0016829">
    <property type="term" value="F:lyase activity"/>
    <property type="evidence" value="ECO:0007669"/>
    <property type="project" value="UniProtKB-KW"/>
</dbReference>
<dbReference type="PANTHER" id="PTHR11808:SF85">
    <property type="entry name" value="CYSTATHIONINE GAMMA-LYASE-RELATED"/>
    <property type="match status" value="1"/>
</dbReference>
<dbReference type="InterPro" id="IPR015424">
    <property type="entry name" value="PyrdxlP-dep_Trfase"/>
</dbReference>
<evidence type="ECO:0000256" key="2">
    <source>
        <dbReference type="ARBA" id="ARBA00022898"/>
    </source>
</evidence>
<comment type="caution">
    <text evidence="4">The sequence shown here is derived from an EMBL/GenBank/DDBJ whole genome shotgun (WGS) entry which is preliminary data.</text>
</comment>
<gene>
    <name evidence="4" type="ORF">J4557_00160</name>
</gene>
<comment type="similarity">
    <text evidence="3">Belongs to the trans-sulfuration enzymes family.</text>
</comment>
<dbReference type="Pfam" id="PF01053">
    <property type="entry name" value="Cys_Met_Meta_PP"/>
    <property type="match status" value="1"/>
</dbReference>
<dbReference type="RefSeq" id="WP_208264232.1">
    <property type="nucleotide sequence ID" value="NZ_BAAAGM010000009.1"/>
</dbReference>